<reference evidence="3" key="1">
    <citation type="journal article" date="2019" name="Int. J. Syst. Evol. Microbiol.">
        <title>The Global Catalogue of Microorganisms (GCM) 10K type strain sequencing project: providing services to taxonomists for standard genome sequencing and annotation.</title>
        <authorList>
            <consortium name="The Broad Institute Genomics Platform"/>
            <consortium name="The Broad Institute Genome Sequencing Center for Infectious Disease"/>
            <person name="Wu L."/>
            <person name="Ma J."/>
        </authorList>
    </citation>
    <scope>NUCLEOTIDE SEQUENCE [LARGE SCALE GENOMIC DNA]</scope>
    <source>
        <strain evidence="3">JCM 9377</strain>
    </source>
</reference>
<dbReference type="PANTHER" id="PTHR12788:SF10">
    <property type="entry name" value="PROTEIN-TYROSINE SULFOTRANSFERASE"/>
    <property type="match status" value="1"/>
</dbReference>
<dbReference type="Proteomes" id="UP001501237">
    <property type="component" value="Unassembled WGS sequence"/>
</dbReference>
<protein>
    <submittedName>
        <fullName evidence="2">Sulfotransferase</fullName>
    </submittedName>
</protein>
<comment type="caution">
    <text evidence="2">The sequence shown here is derived from an EMBL/GenBank/DDBJ whole genome shotgun (WGS) entry which is preliminary data.</text>
</comment>
<dbReference type="Pfam" id="PF13469">
    <property type="entry name" value="Sulfotransfer_3"/>
    <property type="match status" value="1"/>
</dbReference>
<keyword evidence="1" id="KW-0808">Transferase</keyword>
<dbReference type="InterPro" id="IPR027417">
    <property type="entry name" value="P-loop_NTPase"/>
</dbReference>
<sequence length="331" mass="37612">MERPIFIVGCPRSGTTLLQLMLHAHPRIAIPPETRFLLPAYYRRAEWGDLDEPAHRQRLAEWIVTTRGHKFDDLGLDPAATIAEMAAAPPTLGSMLGTVLRAYAASHGKPRWGDKRPTYIRYLPDLIRMFPDAQFVHLIRDGRDCVGSLKQMSWWKYDTAYAINTWARAIDNGHEAGRRMPPGSYYELQYEHLVADPAAELQALCAFLDEAYDPSMLRPHELASVTPRRKTHHARTQGEIDAAAVRSWESRLTGAEIRLAEHVLGDRLETYGYDLTGPGRPPAKDLAHYYRTAAEAKQDDFRRRARDGWRRIVTEEDVACRLSTDPTLMPS</sequence>
<dbReference type="Gene3D" id="3.40.50.300">
    <property type="entry name" value="P-loop containing nucleotide triphosphate hydrolases"/>
    <property type="match status" value="1"/>
</dbReference>
<keyword evidence="3" id="KW-1185">Reference proteome</keyword>
<evidence type="ECO:0000313" key="3">
    <source>
        <dbReference type="Proteomes" id="UP001501237"/>
    </source>
</evidence>
<proteinExistence type="predicted"/>
<dbReference type="SUPFAM" id="SSF52540">
    <property type="entry name" value="P-loop containing nucleoside triphosphate hydrolases"/>
    <property type="match status" value="1"/>
</dbReference>
<dbReference type="EMBL" id="BAAAUV010000009">
    <property type="protein sequence ID" value="GAA3218482.1"/>
    <property type="molecule type" value="Genomic_DNA"/>
</dbReference>
<evidence type="ECO:0000313" key="2">
    <source>
        <dbReference type="EMBL" id="GAA3218482.1"/>
    </source>
</evidence>
<name>A0ABP6QBX3_9ACTN</name>
<gene>
    <name evidence="2" type="ORF">GCM10010468_42020</name>
</gene>
<evidence type="ECO:0000256" key="1">
    <source>
        <dbReference type="ARBA" id="ARBA00022679"/>
    </source>
</evidence>
<dbReference type="PANTHER" id="PTHR12788">
    <property type="entry name" value="PROTEIN-TYROSINE SULFOTRANSFERASE 2"/>
    <property type="match status" value="1"/>
</dbReference>
<accession>A0ABP6QBX3</accession>
<organism evidence="2 3">
    <name type="scientific">Actinocorallia longicatena</name>
    <dbReference type="NCBI Taxonomy" id="111803"/>
    <lineage>
        <taxon>Bacteria</taxon>
        <taxon>Bacillati</taxon>
        <taxon>Actinomycetota</taxon>
        <taxon>Actinomycetes</taxon>
        <taxon>Streptosporangiales</taxon>
        <taxon>Thermomonosporaceae</taxon>
        <taxon>Actinocorallia</taxon>
    </lineage>
</organism>
<dbReference type="RefSeq" id="WP_344830881.1">
    <property type="nucleotide sequence ID" value="NZ_BAAAUV010000009.1"/>
</dbReference>
<dbReference type="InterPro" id="IPR026634">
    <property type="entry name" value="TPST-like"/>
</dbReference>